<proteinExistence type="predicted"/>
<dbReference type="EMBL" id="IACK01006906">
    <property type="protein sequence ID" value="LAA67697.1"/>
    <property type="molecule type" value="Transcribed_RNA"/>
</dbReference>
<feature type="transmembrane region" description="Helical" evidence="1">
    <location>
        <begin position="46"/>
        <end position="62"/>
    </location>
</feature>
<sequence length="104" mass="12000">MKLSLPPHHCLCCCHQSLEPERLGIACLRNMLWSQNDEFHFDNCDLAAFIILFAVFIVLYLLQKRGPFEDVINSKTSVSSQQFSVAARRRSHITRNFYVGKITL</sequence>
<reference evidence="2" key="2">
    <citation type="submission" date="2017-11" db="EMBL/GenBank/DDBJ databases">
        <title>Coralsnake Venomics: Analyses of Venom Gland Transcriptomes and Proteomes of Six Brazilian Taxa.</title>
        <authorList>
            <person name="Aird S.D."/>
            <person name="Jorge da Silva N."/>
            <person name="Qiu L."/>
            <person name="Villar-Briones A."/>
            <person name="Aparecida-Saddi V."/>
            <person name="Campos-Telles M.P."/>
            <person name="Grau M."/>
            <person name="Mikheyev A.S."/>
        </authorList>
    </citation>
    <scope>NUCLEOTIDE SEQUENCE</scope>
    <source>
        <tissue evidence="2">Venom_gland</tissue>
    </source>
</reference>
<organism evidence="2">
    <name type="scientific">Micrurus lemniscatus lemniscatus</name>
    <dbReference type="NCBI Taxonomy" id="129467"/>
    <lineage>
        <taxon>Eukaryota</taxon>
        <taxon>Metazoa</taxon>
        <taxon>Chordata</taxon>
        <taxon>Craniata</taxon>
        <taxon>Vertebrata</taxon>
        <taxon>Euteleostomi</taxon>
        <taxon>Lepidosauria</taxon>
        <taxon>Squamata</taxon>
        <taxon>Bifurcata</taxon>
        <taxon>Unidentata</taxon>
        <taxon>Episquamata</taxon>
        <taxon>Toxicofera</taxon>
        <taxon>Serpentes</taxon>
        <taxon>Colubroidea</taxon>
        <taxon>Elapidae</taxon>
        <taxon>Elapinae</taxon>
        <taxon>Micrurus</taxon>
    </lineage>
</organism>
<keyword evidence="1" id="KW-1133">Transmembrane helix</keyword>
<evidence type="ECO:0000256" key="1">
    <source>
        <dbReference type="SAM" id="Phobius"/>
    </source>
</evidence>
<reference evidence="2" key="1">
    <citation type="submission" date="2017-07" db="EMBL/GenBank/DDBJ databases">
        <authorList>
            <person name="Mikheyev A."/>
            <person name="Grau M."/>
        </authorList>
    </citation>
    <scope>NUCLEOTIDE SEQUENCE</scope>
    <source>
        <tissue evidence="2">Venom_gland</tissue>
    </source>
</reference>
<accession>A0A2D4H6V6</accession>
<keyword evidence="1" id="KW-0472">Membrane</keyword>
<dbReference type="AlphaFoldDB" id="A0A2D4H6V6"/>
<keyword evidence="1" id="KW-0812">Transmembrane</keyword>
<evidence type="ECO:0000313" key="2">
    <source>
        <dbReference type="EMBL" id="LAA67697.1"/>
    </source>
</evidence>
<name>A0A2D4H6V6_MICLE</name>
<protein>
    <submittedName>
        <fullName evidence="2">Uncharacterized protein</fullName>
    </submittedName>
</protein>